<comment type="caution">
    <text evidence="2">The sequence shown here is derived from an EMBL/GenBank/DDBJ whole genome shotgun (WGS) entry which is preliminary data.</text>
</comment>
<organism evidence="2 3">
    <name type="scientific">Methylorubrum rhodesianum</name>
    <dbReference type="NCBI Taxonomy" id="29427"/>
    <lineage>
        <taxon>Bacteria</taxon>
        <taxon>Pseudomonadati</taxon>
        <taxon>Pseudomonadota</taxon>
        <taxon>Alphaproteobacteria</taxon>
        <taxon>Hyphomicrobiales</taxon>
        <taxon>Methylobacteriaceae</taxon>
        <taxon>Methylorubrum</taxon>
    </lineage>
</organism>
<dbReference type="InterPro" id="IPR041359">
    <property type="entry name" value="MetOD1"/>
</dbReference>
<dbReference type="RefSeq" id="WP_312034907.1">
    <property type="nucleotide sequence ID" value="NZ_JACWCW010000126.1"/>
</dbReference>
<evidence type="ECO:0000259" key="1">
    <source>
        <dbReference type="Pfam" id="PF18546"/>
    </source>
</evidence>
<name>A0ABU9Z5A5_9HYPH</name>
<dbReference type="Pfam" id="PF18546">
    <property type="entry name" value="MetOD1"/>
    <property type="match status" value="1"/>
</dbReference>
<gene>
    <name evidence="2" type="ORF">PUR21_00840</name>
</gene>
<dbReference type="EMBL" id="JAQYXL010000001">
    <property type="protein sequence ID" value="MEN3226235.1"/>
    <property type="molecule type" value="Genomic_DNA"/>
</dbReference>
<evidence type="ECO:0000313" key="3">
    <source>
        <dbReference type="Proteomes" id="UP001404845"/>
    </source>
</evidence>
<evidence type="ECO:0000313" key="2">
    <source>
        <dbReference type="EMBL" id="MEN3226235.1"/>
    </source>
</evidence>
<proteinExistence type="predicted"/>
<feature type="domain" description="Metanogen output" evidence="1">
    <location>
        <begin position="31"/>
        <end position="160"/>
    </location>
</feature>
<reference evidence="2 3" key="1">
    <citation type="journal article" date="2023" name="PLoS ONE">
        <title>Complete genome assembly of Hawai'i environmental nontuberculous mycobacteria reveals unexpected co-isolation with methylobacteria.</title>
        <authorList>
            <person name="Hendrix J."/>
            <person name="Epperson L.E."/>
            <person name="Tong E.I."/>
            <person name="Chan Y.L."/>
            <person name="Hasan N.A."/>
            <person name="Dawrs S.N."/>
            <person name="Norton G.J."/>
            <person name="Virdi R."/>
            <person name="Crooks J.L."/>
            <person name="Chan E.D."/>
            <person name="Honda J.R."/>
            <person name="Strong M."/>
        </authorList>
    </citation>
    <scope>NUCLEOTIDE SEQUENCE [LARGE SCALE GENOMIC DNA]</scope>
    <source>
        <strain evidence="2 3">NJH_HI01</strain>
    </source>
</reference>
<dbReference type="Proteomes" id="UP001404845">
    <property type="component" value="Unassembled WGS sequence"/>
</dbReference>
<protein>
    <submittedName>
        <fullName evidence="2">Methanogen output domain 1-containing protein</fullName>
    </submittedName>
</protein>
<keyword evidence="3" id="KW-1185">Reference proteome</keyword>
<accession>A0ABU9Z5A5</accession>
<sequence length="179" mass="19495">MEQSVAASRSDLCGSQIRMDREIFMDLVVTTMGSLFEDTVGSGEAGGFISLVGLAVGEKIQEEYLQASGASHFDRRGMIDALLDMKRRIGSDFYVVEETEQRIVLGNRRCPFGELAKKCPSLCMLTANVCGHLAAESQGYARVDLPETIAAGASECRIVINLDPDTPGGGRRHHRRAWA</sequence>